<evidence type="ECO:0000256" key="1">
    <source>
        <dbReference type="SAM" id="Phobius"/>
    </source>
</evidence>
<organism evidence="2 3">
    <name type="scientific">Algoriphagus pacificus</name>
    <dbReference type="NCBI Taxonomy" id="2811234"/>
    <lineage>
        <taxon>Bacteria</taxon>
        <taxon>Pseudomonadati</taxon>
        <taxon>Bacteroidota</taxon>
        <taxon>Cytophagia</taxon>
        <taxon>Cytophagales</taxon>
        <taxon>Cyclobacteriaceae</taxon>
        <taxon>Algoriphagus</taxon>
    </lineage>
</organism>
<keyword evidence="1" id="KW-0812">Transmembrane</keyword>
<evidence type="ECO:0000313" key="2">
    <source>
        <dbReference type="EMBL" id="MBN7814067.1"/>
    </source>
</evidence>
<dbReference type="PANTHER" id="PTHR37804:SF1">
    <property type="entry name" value="CDAA REGULATORY PROTEIN CDAR"/>
    <property type="match status" value="1"/>
</dbReference>
<dbReference type="Gene3D" id="2.170.120.40">
    <property type="entry name" value="YbbR-like domain"/>
    <property type="match status" value="1"/>
</dbReference>
<dbReference type="RefSeq" id="WP_206584733.1">
    <property type="nucleotide sequence ID" value="NZ_JAFKCU010000001.1"/>
</dbReference>
<dbReference type="PANTHER" id="PTHR37804">
    <property type="entry name" value="CDAA REGULATORY PROTEIN CDAR"/>
    <property type="match status" value="1"/>
</dbReference>
<reference evidence="2 3" key="1">
    <citation type="submission" date="2021-03" db="EMBL/GenBank/DDBJ databases">
        <title>novel species isolated from a fishpond in China.</title>
        <authorList>
            <person name="Lu H."/>
            <person name="Cai Z."/>
        </authorList>
    </citation>
    <scope>NUCLEOTIDE SEQUENCE [LARGE SCALE GENOMIC DNA]</scope>
    <source>
        <strain evidence="2 3">YJ13C</strain>
    </source>
</reference>
<sequence length="321" mass="36752">MPETKKSSKGISPKKLSDLKVVVLCIAAATTFWILNALNKDDYNTIVDFPIEIVYDEEDYMPVKKLPASIQIEINGNGWDLLRKYFNINESPFPINLENPAERNYVLTSDLKRPLGEFLSPTQLISVLEDSISYQIDAIKTIKLVPKLDSLSYSLAKNHRILDDITFTPTTISLKGPTSVLEKFDGTYPVQLNENKITENVNKNLTLEVPENLENVISLVEDQINVQFEVISFLEGNKRLKVKKINFPRTVTMENEEVTIMMSYLVDGRKVNELKDLEFEAILDYSKRNREDSTINVVVKPMPDYLEQVKVTPEIIKLKYE</sequence>
<gene>
    <name evidence="2" type="ORF">J0A69_01450</name>
</gene>
<evidence type="ECO:0000313" key="3">
    <source>
        <dbReference type="Proteomes" id="UP000664480"/>
    </source>
</evidence>
<keyword evidence="1" id="KW-0472">Membrane</keyword>
<accession>A0ABS3CAM6</accession>
<dbReference type="EMBL" id="JAFKCU010000001">
    <property type="protein sequence ID" value="MBN7814067.1"/>
    <property type="molecule type" value="Genomic_DNA"/>
</dbReference>
<dbReference type="InterPro" id="IPR053154">
    <property type="entry name" value="c-di-AMP_regulator"/>
</dbReference>
<dbReference type="Proteomes" id="UP000664480">
    <property type="component" value="Unassembled WGS sequence"/>
</dbReference>
<proteinExistence type="predicted"/>
<protein>
    <submittedName>
        <fullName evidence="2">YbbR-like domain-containing protein</fullName>
    </submittedName>
</protein>
<name>A0ABS3CAM6_9BACT</name>
<keyword evidence="3" id="KW-1185">Reference proteome</keyword>
<comment type="caution">
    <text evidence="2">The sequence shown here is derived from an EMBL/GenBank/DDBJ whole genome shotgun (WGS) entry which is preliminary data.</text>
</comment>
<keyword evidence="1" id="KW-1133">Transmembrane helix</keyword>
<feature type="transmembrane region" description="Helical" evidence="1">
    <location>
        <begin position="21"/>
        <end position="38"/>
    </location>
</feature>